<proteinExistence type="predicted"/>
<dbReference type="GO" id="GO:0043565">
    <property type="term" value="F:sequence-specific DNA binding"/>
    <property type="evidence" value="ECO:0007669"/>
    <property type="project" value="InterPro"/>
</dbReference>
<dbReference type="GO" id="GO:0003700">
    <property type="term" value="F:DNA-binding transcription factor activity"/>
    <property type="evidence" value="ECO:0007669"/>
    <property type="project" value="InterPro"/>
</dbReference>
<name>A0A9W3K719_BURCE</name>
<dbReference type="Pfam" id="PF12833">
    <property type="entry name" value="HTH_18"/>
    <property type="match status" value="1"/>
</dbReference>
<evidence type="ECO:0000256" key="2">
    <source>
        <dbReference type="ARBA" id="ARBA00023125"/>
    </source>
</evidence>
<keyword evidence="1" id="KW-0805">Transcription regulation</keyword>
<evidence type="ECO:0000313" key="7">
    <source>
        <dbReference type="Proteomes" id="UP000032866"/>
    </source>
</evidence>
<evidence type="ECO:0000259" key="5">
    <source>
        <dbReference type="PROSITE" id="PS01124"/>
    </source>
</evidence>
<dbReference type="InterPro" id="IPR020449">
    <property type="entry name" value="Tscrpt_reg_AraC-type_HTH"/>
</dbReference>
<dbReference type="InterPro" id="IPR009057">
    <property type="entry name" value="Homeodomain-like_sf"/>
</dbReference>
<dbReference type="PANTHER" id="PTHR46796">
    <property type="entry name" value="HTH-TYPE TRANSCRIPTIONAL ACTIVATOR RHAS-RELATED"/>
    <property type="match status" value="1"/>
</dbReference>
<reference evidence="6 7" key="1">
    <citation type="journal article" date="2012" name="J. Bacteriol.">
        <title>Complete Genome Sequence of Burkholderia sp. Strain GG4, a Betaproteobacterium That Reduces 3-Oxo-N-Acylhomoserine Lactones and Produces Different N-Acylhomoserine Lactones.</title>
        <authorList>
            <person name="Hong K.W."/>
            <person name="Koh C.L."/>
            <person name="Sam C.K."/>
            <person name="Yin W.F."/>
            <person name="Chan K.G."/>
        </authorList>
    </citation>
    <scope>NUCLEOTIDE SEQUENCE [LARGE SCALE GENOMIC DNA]</scope>
    <source>
        <strain evidence="6 7">GG4</strain>
    </source>
</reference>
<dbReference type="SMART" id="SM00342">
    <property type="entry name" value="HTH_ARAC"/>
    <property type="match status" value="1"/>
</dbReference>
<keyword evidence="3" id="KW-0804">Transcription</keyword>
<feature type="region of interest" description="Disordered" evidence="4">
    <location>
        <begin position="77"/>
        <end position="114"/>
    </location>
</feature>
<dbReference type="Proteomes" id="UP000032866">
    <property type="component" value="Chromosome 2"/>
</dbReference>
<dbReference type="EMBL" id="CP003775">
    <property type="protein sequence ID" value="AFQ52074.1"/>
    <property type="molecule type" value="Genomic_DNA"/>
</dbReference>
<organism evidence="6 7">
    <name type="scientific">Burkholderia cepacia GG4</name>
    <dbReference type="NCBI Taxonomy" id="1009846"/>
    <lineage>
        <taxon>Bacteria</taxon>
        <taxon>Pseudomonadati</taxon>
        <taxon>Pseudomonadota</taxon>
        <taxon>Betaproteobacteria</taxon>
        <taxon>Burkholderiales</taxon>
        <taxon>Burkholderiaceae</taxon>
        <taxon>Burkholderia</taxon>
        <taxon>Burkholderia cepacia complex</taxon>
    </lineage>
</organism>
<dbReference type="KEGG" id="bct:GEM_5690"/>
<dbReference type="PRINTS" id="PR00032">
    <property type="entry name" value="HTHARAC"/>
</dbReference>
<feature type="domain" description="HTH araC/xylS-type" evidence="5">
    <location>
        <begin position="1"/>
        <end position="80"/>
    </location>
</feature>
<dbReference type="PANTHER" id="PTHR46796:SF6">
    <property type="entry name" value="ARAC SUBFAMILY"/>
    <property type="match status" value="1"/>
</dbReference>
<evidence type="ECO:0000256" key="4">
    <source>
        <dbReference type="SAM" id="MobiDB-lite"/>
    </source>
</evidence>
<protein>
    <submittedName>
        <fullName evidence="6">Helix-turn-helix domain-containing protein</fullName>
    </submittedName>
</protein>
<evidence type="ECO:0000256" key="1">
    <source>
        <dbReference type="ARBA" id="ARBA00023015"/>
    </source>
</evidence>
<dbReference type="PROSITE" id="PS01124">
    <property type="entry name" value="HTH_ARAC_FAMILY_2"/>
    <property type="match status" value="1"/>
</dbReference>
<dbReference type="RefSeq" id="WP_014900828.1">
    <property type="nucleotide sequence ID" value="NC_018514.1"/>
</dbReference>
<keyword evidence="2" id="KW-0238">DNA-binding</keyword>
<dbReference type="Gene3D" id="1.10.10.60">
    <property type="entry name" value="Homeodomain-like"/>
    <property type="match status" value="1"/>
</dbReference>
<dbReference type="InterPro" id="IPR018060">
    <property type="entry name" value="HTH_AraC"/>
</dbReference>
<dbReference type="InterPro" id="IPR050204">
    <property type="entry name" value="AraC_XylS_family_regulators"/>
</dbReference>
<accession>A0A9W3K719</accession>
<gene>
    <name evidence="6" type="ORF">GEM_5690</name>
</gene>
<evidence type="ECO:0000313" key="6">
    <source>
        <dbReference type="EMBL" id="AFQ52074.1"/>
    </source>
</evidence>
<dbReference type="SUPFAM" id="SSF46689">
    <property type="entry name" value="Homeodomain-like"/>
    <property type="match status" value="1"/>
</dbReference>
<dbReference type="AlphaFoldDB" id="A0A9W3K719"/>
<sequence>MCRFRISRAPLYRAFAEDGGVTRLIRNKRLDAAYLALRYQRGPARPIGAIAAEYGFSSSAQFLRAFRSHFGFTPSDAQRDGAMHAAASGGGAHSPQRHLANFQSAPDTESHTWR</sequence>
<evidence type="ECO:0000256" key="3">
    <source>
        <dbReference type="ARBA" id="ARBA00023163"/>
    </source>
</evidence>